<sequence>MHTSPVPDPAQFFGDSRFSTYHTAAGGDTSLAYDLYAWNARLAGAFHEVLGHAEVAVRNAIDTQLRDWNQQQSDNPRNPGKTFTDQWCIDTAIPLHGLVATPLKKARNNAGAAKSSRPSSHARKHAEITHDDLVFQLSFGTWNHLVPWPNSKPTPQLRLWDEAVKNAFPGIKPGIEGLRQVKAPLNNLHSLRNRVAHCEPLLHVEANRRLQDIARLTGYIDQPIADWIMGQQRVRDVARERPAI</sequence>
<evidence type="ECO:0000313" key="3">
    <source>
        <dbReference type="Proteomes" id="UP001486888"/>
    </source>
</evidence>
<evidence type="ECO:0000256" key="1">
    <source>
        <dbReference type="SAM" id="MobiDB-lite"/>
    </source>
</evidence>
<dbReference type="EMBL" id="CP125942">
    <property type="protein sequence ID" value="XAO45869.1"/>
    <property type="molecule type" value="Genomic_DNA"/>
</dbReference>
<dbReference type="KEGG" id="gey:QMQ05_16295"/>
<name>A0AAU6WED0_9MICC</name>
<dbReference type="AlphaFoldDB" id="A0AAU6WED0"/>
<feature type="region of interest" description="Disordered" evidence="1">
    <location>
        <begin position="106"/>
        <end position="125"/>
    </location>
</feature>
<organism evidence="2 3">
    <name type="scientific">Glutamicibacter ectropisis</name>
    <dbReference type="NCBI Taxonomy" id="3046593"/>
    <lineage>
        <taxon>Bacteria</taxon>
        <taxon>Bacillati</taxon>
        <taxon>Actinomycetota</taxon>
        <taxon>Actinomycetes</taxon>
        <taxon>Micrococcales</taxon>
        <taxon>Micrococcaceae</taxon>
        <taxon>Glutamicibacter</taxon>
    </lineage>
</organism>
<proteinExistence type="predicted"/>
<reference evidence="2 3" key="1">
    <citation type="submission" date="2023-05" db="EMBL/GenBank/DDBJ databases">
        <title>Glutamicibacter sp. B1, complete genome.</title>
        <authorList>
            <person name="Long Y.H."/>
            <person name="Fang T."/>
            <person name="Li X.Y."/>
        </authorList>
    </citation>
    <scope>NUCLEOTIDE SEQUENCE [LARGE SCALE GENOMIC DNA]</scope>
    <source>
        <strain evidence="2 3">B1</strain>
    </source>
</reference>
<accession>A0AAU6WED0</accession>
<gene>
    <name evidence="2" type="ORF">QMQ05_16295</name>
</gene>
<evidence type="ECO:0000313" key="2">
    <source>
        <dbReference type="EMBL" id="XAO45869.1"/>
    </source>
</evidence>
<keyword evidence="3" id="KW-1185">Reference proteome</keyword>
<dbReference type="Proteomes" id="UP001486888">
    <property type="component" value="Chromosome"/>
</dbReference>
<protein>
    <submittedName>
        <fullName evidence="2">Abi family protein</fullName>
    </submittedName>
</protein>
<dbReference type="RefSeq" id="WP_345471761.1">
    <property type="nucleotide sequence ID" value="NZ_CP125942.1"/>
</dbReference>